<organism evidence="1 2">
    <name type="scientific">Trichoderma longibrachiatum ATCC 18648</name>
    <dbReference type="NCBI Taxonomy" id="983965"/>
    <lineage>
        <taxon>Eukaryota</taxon>
        <taxon>Fungi</taxon>
        <taxon>Dikarya</taxon>
        <taxon>Ascomycota</taxon>
        <taxon>Pezizomycotina</taxon>
        <taxon>Sordariomycetes</taxon>
        <taxon>Hypocreomycetidae</taxon>
        <taxon>Hypocreales</taxon>
        <taxon>Hypocreaceae</taxon>
        <taxon>Trichoderma</taxon>
    </lineage>
</organism>
<sequence length="253" mass="27656">MVITSPEPILSSLPLQIDNQPASKPHTRWQPGIRVSCRFAGRVCVLPPTRPDSTSQVDTRPMPLVLRMHSRHVPSVRYSLVRRCHITSRQPLSHPAHAHAGPTGWLAAGKDAGDVKAPSAEASAGHSFPLSYLLDAAKVQFKSRYHSLITSFLSTSRHSFFFPSFSSKNRIGCYVCVAPPLAGRLVSPPPRASALEPTSDLCTLSLSLLSFFASYSESLPCMESRYFWSLENLLISSREPADSSFFTASTSSA</sequence>
<name>A0A2T4CI81_TRILO</name>
<accession>A0A2T4CI81</accession>
<evidence type="ECO:0000313" key="1">
    <source>
        <dbReference type="EMBL" id="PTB81269.1"/>
    </source>
</evidence>
<dbReference type="Proteomes" id="UP000240760">
    <property type="component" value="Unassembled WGS sequence"/>
</dbReference>
<reference evidence="1 2" key="1">
    <citation type="submission" date="2016-07" db="EMBL/GenBank/DDBJ databases">
        <title>Multiple horizontal gene transfer events from other fungi enriched the ability of initially mycotrophic Trichoderma (Ascomycota) to feed on dead plant biomass.</title>
        <authorList>
            <consortium name="DOE Joint Genome Institute"/>
            <person name="Aerts A."/>
            <person name="Atanasova L."/>
            <person name="Chenthamara K."/>
            <person name="Zhang J."/>
            <person name="Grujic M."/>
            <person name="Henrissat B."/>
            <person name="Kuo A."/>
            <person name="Salamov A."/>
            <person name="Lipzen A."/>
            <person name="Labutti K."/>
            <person name="Barry K."/>
            <person name="Miao Y."/>
            <person name="Rahimi M.J."/>
            <person name="Shen Q."/>
            <person name="Grigoriev I.V."/>
            <person name="Kubicek C.P."/>
            <person name="Druzhinina I.S."/>
        </authorList>
    </citation>
    <scope>NUCLEOTIDE SEQUENCE [LARGE SCALE GENOMIC DNA]</scope>
    <source>
        <strain evidence="1 2">ATCC 18648</strain>
    </source>
</reference>
<gene>
    <name evidence="1" type="ORF">M440DRAFT_1011383</name>
</gene>
<dbReference type="EMBL" id="KZ679126">
    <property type="protein sequence ID" value="PTB81269.1"/>
    <property type="molecule type" value="Genomic_DNA"/>
</dbReference>
<evidence type="ECO:0000313" key="2">
    <source>
        <dbReference type="Proteomes" id="UP000240760"/>
    </source>
</evidence>
<dbReference type="AlphaFoldDB" id="A0A2T4CI81"/>
<protein>
    <submittedName>
        <fullName evidence="1">Uncharacterized protein</fullName>
    </submittedName>
</protein>
<proteinExistence type="predicted"/>
<keyword evidence="2" id="KW-1185">Reference proteome</keyword>